<reference evidence="2 3" key="1">
    <citation type="journal article" date="2015" name="BMC Genomics">
        <title>The genome of the truffle-parasite Tolypocladium ophioglossoides and the evolution of antifungal peptaibiotics.</title>
        <authorList>
            <person name="Quandt C.A."/>
            <person name="Bushley K.E."/>
            <person name="Spatafora J.W."/>
        </authorList>
    </citation>
    <scope>NUCLEOTIDE SEQUENCE [LARGE SCALE GENOMIC DNA]</scope>
    <source>
        <strain evidence="2 3">CBS 100239</strain>
    </source>
</reference>
<evidence type="ECO:0000313" key="3">
    <source>
        <dbReference type="Proteomes" id="UP000036947"/>
    </source>
</evidence>
<dbReference type="Pfam" id="PF18648">
    <property type="entry name" value="ADPRTs_Tse2"/>
    <property type="match status" value="1"/>
</dbReference>
<keyword evidence="3" id="KW-1185">Reference proteome</keyword>
<dbReference type="InterPro" id="IPR041018">
    <property type="entry name" value="ADPRTs_Tse2"/>
</dbReference>
<comment type="caution">
    <text evidence="2">The sequence shown here is derived from an EMBL/GenBank/DDBJ whole genome shotgun (WGS) entry which is preliminary data.</text>
</comment>
<accession>A0A0L0MZT8</accession>
<evidence type="ECO:0000313" key="2">
    <source>
        <dbReference type="EMBL" id="KND87316.1"/>
    </source>
</evidence>
<dbReference type="AlphaFoldDB" id="A0A0L0MZT8"/>
<dbReference type="EMBL" id="LFRF01000038">
    <property type="protein sequence ID" value="KND87316.1"/>
    <property type="molecule type" value="Genomic_DNA"/>
</dbReference>
<gene>
    <name evidence="2" type="ORF">TOPH_08075</name>
</gene>
<name>A0A0L0MZT8_TOLOC</name>
<dbReference type="Proteomes" id="UP000036947">
    <property type="component" value="Unassembled WGS sequence"/>
</dbReference>
<feature type="domain" description="Tse2 ADP-ribosyltransferase toxin" evidence="1">
    <location>
        <begin position="72"/>
        <end position="141"/>
    </location>
</feature>
<sequence>MLLSLYAAKSAARPEAYSTVRGSEGQRVSNSKICTPKNGHVGNINSIRPGPHQIGRKMSRPNLSAVFRQFSKDLFRVNYGSLIKLRVWTPKRHTWFKLNALEPSSYVAPNGASMRPNSPYQQSLVSWRFRGYETIVFLVPKELNARMTRFFRDNAKVLTREQ</sequence>
<dbReference type="OrthoDB" id="10266325at2759"/>
<proteinExistence type="predicted"/>
<protein>
    <recommendedName>
        <fullName evidence="1">Tse2 ADP-ribosyltransferase toxin domain-containing protein</fullName>
    </recommendedName>
</protein>
<organism evidence="2 3">
    <name type="scientific">Tolypocladium ophioglossoides (strain CBS 100239)</name>
    <name type="common">Snaketongue truffleclub</name>
    <name type="synonym">Elaphocordyceps ophioglossoides</name>
    <dbReference type="NCBI Taxonomy" id="1163406"/>
    <lineage>
        <taxon>Eukaryota</taxon>
        <taxon>Fungi</taxon>
        <taxon>Dikarya</taxon>
        <taxon>Ascomycota</taxon>
        <taxon>Pezizomycotina</taxon>
        <taxon>Sordariomycetes</taxon>
        <taxon>Hypocreomycetidae</taxon>
        <taxon>Hypocreales</taxon>
        <taxon>Ophiocordycipitaceae</taxon>
        <taxon>Tolypocladium</taxon>
    </lineage>
</organism>
<evidence type="ECO:0000259" key="1">
    <source>
        <dbReference type="Pfam" id="PF18648"/>
    </source>
</evidence>